<sequence>MTHMTNYKGDRLALYLFDALFRYIRDWTNLHLVSAPPAQLADLYASRFASVGARDLPLYSDPCRDRHDLAVWPTGWPCGSNALPALLILGPQKTGQSFSVKI</sequence>
<accession>A0A183BE54</accession>
<evidence type="ECO:0000313" key="3">
    <source>
        <dbReference type="WBParaSite" id="ECPE_0001753401-mRNA-1"/>
    </source>
</evidence>
<organism evidence="3">
    <name type="scientific">Echinostoma caproni</name>
    <dbReference type="NCBI Taxonomy" id="27848"/>
    <lineage>
        <taxon>Eukaryota</taxon>
        <taxon>Metazoa</taxon>
        <taxon>Spiralia</taxon>
        <taxon>Lophotrochozoa</taxon>
        <taxon>Platyhelminthes</taxon>
        <taxon>Trematoda</taxon>
        <taxon>Digenea</taxon>
        <taxon>Plagiorchiida</taxon>
        <taxon>Echinostomata</taxon>
        <taxon>Echinostomatoidea</taxon>
        <taxon>Echinostomatidae</taxon>
        <taxon>Echinostoma</taxon>
    </lineage>
</organism>
<dbReference type="OrthoDB" id="8958249at2759"/>
<dbReference type="EMBL" id="UZAN01069580">
    <property type="protein sequence ID" value="VDP94781.1"/>
    <property type="molecule type" value="Genomic_DNA"/>
</dbReference>
<evidence type="ECO:0000313" key="2">
    <source>
        <dbReference type="Proteomes" id="UP000272942"/>
    </source>
</evidence>
<gene>
    <name evidence="1" type="ORF">ECPE_LOCUS17487</name>
</gene>
<protein>
    <submittedName>
        <fullName evidence="1 3">Uncharacterized protein</fullName>
    </submittedName>
</protein>
<reference evidence="3" key="1">
    <citation type="submission" date="2016-06" db="UniProtKB">
        <authorList>
            <consortium name="WormBaseParasite"/>
        </authorList>
    </citation>
    <scope>IDENTIFICATION</scope>
</reference>
<dbReference type="WBParaSite" id="ECPE_0001753401-mRNA-1">
    <property type="protein sequence ID" value="ECPE_0001753401-mRNA-1"/>
    <property type="gene ID" value="ECPE_0001753401"/>
</dbReference>
<reference evidence="1 2" key="2">
    <citation type="submission" date="2018-11" db="EMBL/GenBank/DDBJ databases">
        <authorList>
            <consortium name="Pathogen Informatics"/>
        </authorList>
    </citation>
    <scope>NUCLEOTIDE SEQUENCE [LARGE SCALE GENOMIC DNA]</scope>
    <source>
        <strain evidence="1 2">Egypt</strain>
    </source>
</reference>
<keyword evidence="2" id="KW-1185">Reference proteome</keyword>
<proteinExistence type="predicted"/>
<dbReference type="AlphaFoldDB" id="A0A183BE54"/>
<evidence type="ECO:0000313" key="1">
    <source>
        <dbReference type="EMBL" id="VDP94781.1"/>
    </source>
</evidence>
<dbReference type="Proteomes" id="UP000272942">
    <property type="component" value="Unassembled WGS sequence"/>
</dbReference>
<name>A0A183BE54_9TREM</name>